<evidence type="ECO:0000259" key="10">
    <source>
        <dbReference type="SMART" id="SM01031"/>
    </source>
</evidence>
<feature type="domain" description="Rad4 beta-hairpin" evidence="10">
    <location>
        <begin position="710"/>
        <end position="758"/>
    </location>
</feature>
<evidence type="ECO:0000313" key="13">
    <source>
        <dbReference type="Proteomes" id="UP000000673"/>
    </source>
</evidence>
<dbReference type="FunFam" id="3.30.70.2460:FF:000001">
    <property type="entry name" value="DNA repair protein Rad4 family"/>
    <property type="match status" value="1"/>
</dbReference>
<dbReference type="Pfam" id="PF10405">
    <property type="entry name" value="BHD_3"/>
    <property type="match status" value="1"/>
</dbReference>
<feature type="region of interest" description="Disordered" evidence="8">
    <location>
        <begin position="442"/>
        <end position="464"/>
    </location>
</feature>
<dbReference type="InterPro" id="IPR004583">
    <property type="entry name" value="DNA_repair_Rad4"/>
</dbReference>
<dbReference type="Proteomes" id="UP000000673">
    <property type="component" value="Unassembled WGS sequence"/>
</dbReference>
<feature type="compositionally biased region" description="Basic and acidic residues" evidence="8">
    <location>
        <begin position="57"/>
        <end position="68"/>
    </location>
</feature>
<dbReference type="VEuPathDB" id="VectorBase:ADAC100485"/>
<dbReference type="SMART" id="SM01031">
    <property type="entry name" value="BHD_2"/>
    <property type="match status" value="1"/>
</dbReference>
<keyword evidence="13" id="KW-1185">Reference proteome</keyword>
<evidence type="ECO:0000256" key="4">
    <source>
        <dbReference type="ARBA" id="ARBA00022763"/>
    </source>
</evidence>
<feature type="compositionally biased region" description="Polar residues" evidence="8">
    <location>
        <begin position="451"/>
        <end position="463"/>
    </location>
</feature>
<dbReference type="GO" id="GO:0000111">
    <property type="term" value="C:nucleotide-excision repair factor 2 complex"/>
    <property type="evidence" value="ECO:0007669"/>
    <property type="project" value="TreeGrafter"/>
</dbReference>
<dbReference type="Pfam" id="PF03835">
    <property type="entry name" value="Rad4"/>
    <property type="match status" value="1"/>
</dbReference>
<dbReference type="GO" id="GO:0006289">
    <property type="term" value="P:nucleotide-excision repair"/>
    <property type="evidence" value="ECO:0007669"/>
    <property type="project" value="InterPro"/>
</dbReference>
<dbReference type="Pfam" id="PF10403">
    <property type="entry name" value="BHD_1"/>
    <property type="match status" value="1"/>
</dbReference>
<dbReference type="InterPro" id="IPR042488">
    <property type="entry name" value="Rad4_BHD3_sf"/>
</dbReference>
<dbReference type="Gene3D" id="3.30.70.2460">
    <property type="entry name" value="Rad4, beta-hairpin domain BHD3"/>
    <property type="match status" value="1"/>
</dbReference>
<feature type="domain" description="Rad4 beta-hairpin" evidence="9">
    <location>
        <begin position="656"/>
        <end position="708"/>
    </location>
</feature>
<dbReference type="InterPro" id="IPR018325">
    <property type="entry name" value="Rad4/PNGase_transGLS-fold"/>
</dbReference>
<name>A0A675B3P2_ANODA</name>
<keyword evidence="3" id="KW-0597">Phosphoprotein</keyword>
<keyword evidence="7" id="KW-0539">Nucleus</keyword>
<dbReference type="InterPro" id="IPR018328">
    <property type="entry name" value="Rad4_beta-hairpin_dom3"/>
</dbReference>
<dbReference type="EnsemblMetazoa" id="ADAC100485-RA">
    <property type="protein sequence ID" value="ADAC100485-PA"/>
    <property type="gene ID" value="ADAC100485"/>
</dbReference>
<dbReference type="GO" id="GO:0005737">
    <property type="term" value="C:cytoplasm"/>
    <property type="evidence" value="ECO:0007669"/>
    <property type="project" value="TreeGrafter"/>
</dbReference>
<evidence type="ECO:0000256" key="5">
    <source>
        <dbReference type="ARBA" id="ARBA00023125"/>
    </source>
</evidence>
<dbReference type="InterPro" id="IPR038765">
    <property type="entry name" value="Papain-like_cys_pep_sf"/>
</dbReference>
<evidence type="ECO:0000259" key="9">
    <source>
        <dbReference type="SMART" id="SM01030"/>
    </source>
</evidence>
<feature type="region of interest" description="Disordered" evidence="8">
    <location>
        <begin position="51"/>
        <end position="81"/>
    </location>
</feature>
<evidence type="ECO:0000256" key="7">
    <source>
        <dbReference type="ARBA" id="ARBA00023242"/>
    </source>
</evidence>
<dbReference type="Gene3D" id="3.90.260.10">
    <property type="entry name" value="Transglutaminase-like"/>
    <property type="match status" value="1"/>
</dbReference>
<keyword evidence="4" id="KW-0227">DNA damage</keyword>
<evidence type="ECO:0000256" key="8">
    <source>
        <dbReference type="SAM" id="MobiDB-lite"/>
    </source>
</evidence>
<evidence type="ECO:0000256" key="3">
    <source>
        <dbReference type="ARBA" id="ARBA00022553"/>
    </source>
</evidence>
<dbReference type="PANTHER" id="PTHR12135:SF0">
    <property type="entry name" value="DNA REPAIR PROTEIN COMPLEMENTING XP-C CELLS"/>
    <property type="match status" value="1"/>
</dbReference>
<feature type="domain" description="Rad4 beta-hairpin" evidence="11">
    <location>
        <begin position="765"/>
        <end position="839"/>
    </location>
</feature>
<dbReference type="GO" id="GO:0003697">
    <property type="term" value="F:single-stranded DNA binding"/>
    <property type="evidence" value="ECO:0007669"/>
    <property type="project" value="TreeGrafter"/>
</dbReference>
<dbReference type="SUPFAM" id="SSF54001">
    <property type="entry name" value="Cysteine proteinases"/>
    <property type="match status" value="1"/>
</dbReference>
<reference evidence="13" key="1">
    <citation type="journal article" date="2010" name="BMC Genomics">
        <title>Combination of measures distinguishes pre-miRNAs from other stem-loops in the genome of the newly sequenced Anopheles darlingi.</title>
        <authorList>
            <person name="Mendes N.D."/>
            <person name="Freitas A.T."/>
            <person name="Vasconcelos A.T."/>
            <person name="Sagot M.F."/>
        </authorList>
    </citation>
    <scope>NUCLEOTIDE SEQUENCE</scope>
</reference>
<comment type="subcellular location">
    <subcellularLocation>
        <location evidence="1">Nucleus</location>
    </subcellularLocation>
</comment>
<dbReference type="GO" id="GO:0071942">
    <property type="term" value="C:XPC complex"/>
    <property type="evidence" value="ECO:0007669"/>
    <property type="project" value="TreeGrafter"/>
</dbReference>
<dbReference type="InterPro" id="IPR018326">
    <property type="entry name" value="Rad4_beta-hairpin_dom1"/>
</dbReference>
<dbReference type="InterPro" id="IPR036985">
    <property type="entry name" value="Transglutaminase-like_sf"/>
</dbReference>
<evidence type="ECO:0008006" key="14">
    <source>
        <dbReference type="Google" id="ProtNLM"/>
    </source>
</evidence>
<comment type="similarity">
    <text evidence="2">Belongs to the XPC family.</text>
</comment>
<protein>
    <recommendedName>
        <fullName evidence="14">DNA repair protein xp-c / rad4</fullName>
    </recommendedName>
</protein>
<evidence type="ECO:0000256" key="1">
    <source>
        <dbReference type="ARBA" id="ARBA00004123"/>
    </source>
</evidence>
<evidence type="ECO:0000256" key="2">
    <source>
        <dbReference type="ARBA" id="ARBA00009525"/>
    </source>
</evidence>
<sequence>MNPLPRGRLKRLLARDGDNQKHTEDIKRPNKCTETVVQCSELSSVPVDVEVSQAKEAFSDHPESRDVEEGSDSDASSVEDHLVDPDELDLDGTFFTQSGDNRVPAYTAESEETPKNIEVTHESCTESDTESDDETPQEEANEKMYQIFSQIVDFDRQLNAANHARCPTGIGSSDMCPESTNHVDPFGGIDVGMLLTQIEGAAASYYTSEEIDRNWENVETHSVLNADDDRKEIEIFVSSAQHKPGRIIDVAQSLRRLEQEKRKKEYLDQHKVHLTLLLAYGTQLNWMINCCLSEYAEELLDLAQNCPYPLVDKINQDFVRSIVDHFQANLRLSSAKPKRRGIKIRTGIGKQLRSREASSRRMFNLLLLTLLRFLSVRSRLVLCLDVIPKNPPAPKVNKKVVPKIGTISATHGRYGKVPLTTTEILKQKPEIRQVFQLPQLDGADDEHGAQDSISPPKSICSNSAEHKPRLWKLKASSESTNKSNTCTDDRRSDKIVASKFFKKKVPKSQLLKPKTDDTNGITGPSKLSKLLQRKPTKSKCSKKIDTTLKVPELDTWIECFLDQEQRWTVIEATLEGVDCLEQVIDRILNPPAYVFAWEAGGAIVDVVERYSWRNEMASNRQRVDRKWLEKCLIRHRPRLQDVAYAVDKREYRQLKFRAPMPTTIAQFKNHPSYCLKRDLQKFQAIYPADAPPLGFIQGEAIYARECVQTLHSREVWLRHAKVIRLQEQPYKIVKSKLRRVQIMLELFGYWQTEDYIPPEPVNGIVPRNAYGNIEIFKDCMLPKGTVHLKHYGLSHICRKLGIDYAVAVVGFGVHAGGNHPVFDGIVICEEHRDRLLEAWEEHQLDSEQRKRQKKEQKVLAHWVKLVKGVLVRNRLKQKYNFDGM</sequence>
<accession>A0A675B3P2</accession>
<keyword evidence="5" id="KW-0238">DNA-binding</keyword>
<dbReference type="GO" id="GO:0003684">
    <property type="term" value="F:damaged DNA binding"/>
    <property type="evidence" value="ECO:0007669"/>
    <property type="project" value="InterPro"/>
</dbReference>
<feature type="compositionally biased region" description="Basic and acidic residues" evidence="8">
    <location>
        <begin position="13"/>
        <end position="25"/>
    </location>
</feature>
<keyword evidence="6" id="KW-0234">DNA repair</keyword>
<dbReference type="AlphaFoldDB" id="A0A675B3P2"/>
<organism evidence="12 13">
    <name type="scientific">Anopheles darlingi</name>
    <name type="common">Mosquito</name>
    <dbReference type="NCBI Taxonomy" id="43151"/>
    <lineage>
        <taxon>Eukaryota</taxon>
        <taxon>Metazoa</taxon>
        <taxon>Ecdysozoa</taxon>
        <taxon>Arthropoda</taxon>
        <taxon>Hexapoda</taxon>
        <taxon>Insecta</taxon>
        <taxon>Pterygota</taxon>
        <taxon>Neoptera</taxon>
        <taxon>Endopterygota</taxon>
        <taxon>Diptera</taxon>
        <taxon>Nematocera</taxon>
        <taxon>Culicoidea</taxon>
        <taxon>Culicidae</taxon>
        <taxon>Anophelinae</taxon>
        <taxon>Anopheles</taxon>
    </lineage>
</organism>
<dbReference type="SMART" id="SM01032">
    <property type="entry name" value="BHD_3"/>
    <property type="match status" value="1"/>
</dbReference>
<dbReference type="InterPro" id="IPR018327">
    <property type="entry name" value="BHD_2"/>
</dbReference>
<dbReference type="VEuPathDB" id="VectorBase:ADAR2_005007"/>
<dbReference type="SMART" id="SM01030">
    <property type="entry name" value="BHD_1"/>
    <property type="match status" value="1"/>
</dbReference>
<dbReference type="PANTHER" id="PTHR12135">
    <property type="entry name" value="DNA REPAIR PROTEIN XP-C / RAD4"/>
    <property type="match status" value="1"/>
</dbReference>
<feature type="region of interest" description="Disordered" evidence="8">
    <location>
        <begin position="1"/>
        <end position="25"/>
    </location>
</feature>
<dbReference type="GO" id="GO:0006298">
    <property type="term" value="P:mismatch repair"/>
    <property type="evidence" value="ECO:0007669"/>
    <property type="project" value="TreeGrafter"/>
</dbReference>
<feature type="compositionally biased region" description="Acidic residues" evidence="8">
    <location>
        <begin position="125"/>
        <end position="139"/>
    </location>
</feature>
<reference evidence="12" key="2">
    <citation type="submission" date="2020-03" db="UniProtKB">
        <authorList>
            <consortium name="EnsemblMetazoa"/>
        </authorList>
    </citation>
    <scope>IDENTIFICATION</scope>
</reference>
<evidence type="ECO:0000313" key="12">
    <source>
        <dbReference type="EnsemblMetazoa" id="ADAC100485-PA"/>
    </source>
</evidence>
<proteinExistence type="inferred from homology"/>
<feature type="region of interest" description="Disordered" evidence="8">
    <location>
        <begin position="120"/>
        <end position="139"/>
    </location>
</feature>
<dbReference type="FunFam" id="2.20.20.110:FF:000001">
    <property type="entry name" value="DNA repair protein complementing XP-C cells"/>
    <property type="match status" value="1"/>
</dbReference>
<evidence type="ECO:0000259" key="11">
    <source>
        <dbReference type="SMART" id="SM01032"/>
    </source>
</evidence>
<evidence type="ECO:0000256" key="6">
    <source>
        <dbReference type="ARBA" id="ARBA00023204"/>
    </source>
</evidence>
<dbReference type="Gene3D" id="2.20.20.110">
    <property type="entry name" value="Rad4, beta-hairpin domain BHD1"/>
    <property type="match status" value="1"/>
</dbReference>